<dbReference type="Gene3D" id="1.20.1600.10">
    <property type="entry name" value="Outer membrane efflux proteins (OEP)"/>
    <property type="match status" value="1"/>
</dbReference>
<dbReference type="Proteomes" id="UP000001591">
    <property type="component" value="Chromosome"/>
</dbReference>
<dbReference type="RefSeq" id="WP_012568937.1">
    <property type="nucleotide sequence ID" value="NC_011420.2"/>
</dbReference>
<reference evidence="2 3" key="1">
    <citation type="journal article" date="2010" name="BMC Genomics">
        <title>Metabolic flexibility revealed in the genome of the cyst-forming alpha-1 proteobacterium Rhodospirillum centenum.</title>
        <authorList>
            <person name="Lu Y.K."/>
            <person name="Marden J."/>
            <person name="Han M."/>
            <person name="Swingley W.D."/>
            <person name="Mastrian S.D."/>
            <person name="Chowdhury S.R."/>
            <person name="Hao J."/>
            <person name="Helmy T."/>
            <person name="Kim S."/>
            <person name="Kurdoglu A.A."/>
            <person name="Matthies H.J."/>
            <person name="Rollo D."/>
            <person name="Stothard P."/>
            <person name="Blankenship R.E."/>
            <person name="Bauer C.E."/>
            <person name="Touchman J.W."/>
        </authorList>
    </citation>
    <scope>NUCLEOTIDE SEQUENCE [LARGE SCALE GENOMIC DNA]</scope>
    <source>
        <strain evidence="3">ATCC 51521 / SW</strain>
    </source>
</reference>
<evidence type="ECO:0000256" key="1">
    <source>
        <dbReference type="SAM" id="MobiDB-lite"/>
    </source>
</evidence>
<sequence>MTDVPTLNGSPFRSFLLAAVAAVALTGCAVKPQPIPTAEHMDRATREYTALFENQEPLTGELSLSEALARALKYNYDHRLALMESALQDAQLDLAAFNMLPRLAASAGYLARSNEAASSSLSVLTRRQSLEPSTSQDKERWVADLTLSWNVVDFGVAYFTSRQQADRALIAVERRRRVVNNLVKEVQAAYWRAATAELLLPQLERAIAEAESALGKSREIDRQRLGPLIETLEYQKTLLTVLSQLRRLRSDLTVAKAQLSALINVPPGSDFRLVPPVLVNDPKALSGIDMRRLEMAGLTWRPELREEAYQERIDRAGVWKEITRLFPNLQLSTGLNFDSNSYLVNQNWADLAVRATYNLFSLLQGPKAITAAEVQQSVTRTRRLALSVAVVTQINVSLQQYLQALEAYRTARDISDIETRIDAAVSEGGLPQTQSELDRIRRSTAAIAAELDRSRSYAELQGALANIYTAIGLDLLPLDAQETDLPALKQAVENSLAPLNRGELPPIPDLPTDAMAQLVRQFTAPPAGTGTADAPAETPAEAVADTPTEAAPTTGAGTTP</sequence>
<dbReference type="KEGG" id="rce:RC1_3821"/>
<accession>B6IXZ0</accession>
<feature type="region of interest" description="Disordered" evidence="1">
    <location>
        <begin position="523"/>
        <end position="560"/>
    </location>
</feature>
<proteinExistence type="predicted"/>
<dbReference type="STRING" id="414684.RC1_3821"/>
<dbReference type="PANTHER" id="PTHR30203">
    <property type="entry name" value="OUTER MEMBRANE CATION EFFLUX PROTEIN"/>
    <property type="match status" value="1"/>
</dbReference>
<dbReference type="GO" id="GO:0015562">
    <property type="term" value="F:efflux transmembrane transporter activity"/>
    <property type="evidence" value="ECO:0007669"/>
    <property type="project" value="InterPro"/>
</dbReference>
<gene>
    <name evidence="2" type="ordered locus">RC1_3821</name>
</gene>
<organism evidence="2 3">
    <name type="scientific">Rhodospirillum centenum (strain ATCC 51521 / SW)</name>
    <dbReference type="NCBI Taxonomy" id="414684"/>
    <lineage>
        <taxon>Bacteria</taxon>
        <taxon>Pseudomonadati</taxon>
        <taxon>Pseudomonadota</taxon>
        <taxon>Alphaproteobacteria</taxon>
        <taxon>Rhodospirillales</taxon>
        <taxon>Rhodospirillaceae</taxon>
        <taxon>Rhodospirillum</taxon>
    </lineage>
</organism>
<evidence type="ECO:0000313" key="3">
    <source>
        <dbReference type="Proteomes" id="UP000001591"/>
    </source>
</evidence>
<dbReference type="EMBL" id="CP000613">
    <property type="protein sequence ID" value="ACJ01164.1"/>
    <property type="molecule type" value="Genomic_DNA"/>
</dbReference>
<dbReference type="eggNOG" id="COG1538">
    <property type="taxonomic scope" value="Bacteria"/>
</dbReference>
<dbReference type="InterPro" id="IPR010131">
    <property type="entry name" value="MdtP/NodT-like"/>
</dbReference>
<dbReference type="HOGENOM" id="CLU_023283_0_0_5"/>
<dbReference type="SUPFAM" id="SSF56954">
    <property type="entry name" value="Outer membrane efflux proteins (OEP)"/>
    <property type="match status" value="1"/>
</dbReference>
<protein>
    <submittedName>
        <fullName evidence="2">Outer membrane efflux protein</fullName>
    </submittedName>
</protein>
<keyword evidence="3" id="KW-1185">Reference proteome</keyword>
<dbReference type="AlphaFoldDB" id="B6IXZ0"/>
<evidence type="ECO:0000313" key="2">
    <source>
        <dbReference type="EMBL" id="ACJ01164.1"/>
    </source>
</evidence>
<name>B6IXZ0_RHOCS</name>